<reference evidence="3" key="1">
    <citation type="submission" date="2025-08" db="UniProtKB">
        <authorList>
            <consortium name="RefSeq"/>
        </authorList>
    </citation>
    <scope>IDENTIFICATION</scope>
</reference>
<keyword evidence="2" id="KW-1185">Reference proteome</keyword>
<dbReference type="AlphaFoldDB" id="A0A6I9RVV1"/>
<sequence>MHIARVLFVLFHLILWSLNGCTSPFEPSSSSSSPGLRSKRGGRNLPLVGRRRALMRDMFLFLSRIFLTPPPLGAGRQSEVCNQGCVRLQLGDTCTPTGSVTTCGPSYYKMQHSRMRNVRNELGE</sequence>
<organism evidence="2 3">
    <name type="scientific">Elaeis guineensis var. tenera</name>
    <name type="common">Oil palm</name>
    <dbReference type="NCBI Taxonomy" id="51953"/>
    <lineage>
        <taxon>Eukaryota</taxon>
        <taxon>Viridiplantae</taxon>
        <taxon>Streptophyta</taxon>
        <taxon>Embryophyta</taxon>
        <taxon>Tracheophyta</taxon>
        <taxon>Spermatophyta</taxon>
        <taxon>Magnoliopsida</taxon>
        <taxon>Liliopsida</taxon>
        <taxon>Arecaceae</taxon>
        <taxon>Arecoideae</taxon>
        <taxon>Cocoseae</taxon>
        <taxon>Elaeidinae</taxon>
        <taxon>Elaeis</taxon>
    </lineage>
</organism>
<evidence type="ECO:0000313" key="3">
    <source>
        <dbReference type="RefSeq" id="XP_010929075.1"/>
    </source>
</evidence>
<gene>
    <name evidence="3" type="primary">LOC105050662</name>
</gene>
<evidence type="ECO:0000256" key="1">
    <source>
        <dbReference type="SAM" id="SignalP"/>
    </source>
</evidence>
<feature type="chain" id="PRO_5026849839" evidence="1">
    <location>
        <begin position="25"/>
        <end position="124"/>
    </location>
</feature>
<dbReference type="RefSeq" id="XP_010929075.1">
    <property type="nucleotide sequence ID" value="XM_010930773.2"/>
</dbReference>
<evidence type="ECO:0000313" key="2">
    <source>
        <dbReference type="Proteomes" id="UP000504607"/>
    </source>
</evidence>
<proteinExistence type="predicted"/>
<feature type="signal peptide" evidence="1">
    <location>
        <begin position="1"/>
        <end position="24"/>
    </location>
</feature>
<dbReference type="Proteomes" id="UP000504607">
    <property type="component" value="Chromosome 8"/>
</dbReference>
<protein>
    <submittedName>
        <fullName evidence="3">Uncharacterized protein LOC105050662</fullName>
    </submittedName>
</protein>
<name>A0A6I9RVV1_ELAGV</name>
<accession>A0A6I9RVV1</accession>
<keyword evidence="1" id="KW-0732">Signal</keyword>
<dbReference type="InParanoid" id="A0A6I9RVV1"/>